<reference evidence="3 4" key="1">
    <citation type="submission" date="2024-09" db="EMBL/GenBank/DDBJ databases">
        <authorList>
            <person name="Zhang Z.-H."/>
        </authorList>
    </citation>
    <scope>NUCLEOTIDE SEQUENCE [LARGE SCALE GENOMIC DNA]</scope>
    <source>
        <strain evidence="3 4">HHTR114</strain>
    </source>
</reference>
<dbReference type="RefSeq" id="WP_379880591.1">
    <property type="nucleotide sequence ID" value="NZ_JBHPON010000001.1"/>
</dbReference>
<feature type="region of interest" description="Disordered" evidence="1">
    <location>
        <begin position="620"/>
        <end position="648"/>
    </location>
</feature>
<organism evidence="3 4">
    <name type="scientific">Hyphococcus aureus</name>
    <dbReference type="NCBI Taxonomy" id="2666033"/>
    <lineage>
        <taxon>Bacteria</taxon>
        <taxon>Pseudomonadati</taxon>
        <taxon>Pseudomonadota</taxon>
        <taxon>Alphaproteobacteria</taxon>
        <taxon>Parvularculales</taxon>
        <taxon>Parvularculaceae</taxon>
        <taxon>Hyphococcus</taxon>
    </lineage>
</organism>
<feature type="transmembrane region" description="Helical" evidence="2">
    <location>
        <begin position="71"/>
        <end position="91"/>
    </location>
</feature>
<evidence type="ECO:0000256" key="1">
    <source>
        <dbReference type="SAM" id="MobiDB-lite"/>
    </source>
</evidence>
<feature type="region of interest" description="Disordered" evidence="1">
    <location>
        <begin position="1"/>
        <end position="26"/>
    </location>
</feature>
<feature type="region of interest" description="Disordered" evidence="1">
    <location>
        <begin position="307"/>
        <end position="326"/>
    </location>
</feature>
<feature type="transmembrane region" description="Helical" evidence="2">
    <location>
        <begin position="111"/>
        <end position="133"/>
    </location>
</feature>
<keyword evidence="2" id="KW-0812">Transmembrane</keyword>
<keyword evidence="2" id="KW-0472">Membrane</keyword>
<dbReference type="EMBL" id="JBHPON010000001">
    <property type="protein sequence ID" value="MFC6034098.1"/>
    <property type="molecule type" value="Genomic_DNA"/>
</dbReference>
<name>A0ABW1KUG1_9PROT</name>
<evidence type="ECO:0000313" key="4">
    <source>
        <dbReference type="Proteomes" id="UP001596116"/>
    </source>
</evidence>
<evidence type="ECO:0000313" key="3">
    <source>
        <dbReference type="EMBL" id="MFC6034098.1"/>
    </source>
</evidence>
<evidence type="ECO:0000256" key="2">
    <source>
        <dbReference type="SAM" id="Phobius"/>
    </source>
</evidence>
<feature type="compositionally biased region" description="Basic and acidic residues" evidence="1">
    <location>
        <begin position="445"/>
        <end position="457"/>
    </location>
</feature>
<dbReference type="Proteomes" id="UP001596116">
    <property type="component" value="Unassembled WGS sequence"/>
</dbReference>
<sequence>MSEDVSDLDKDHENPEGDETGESARRMRFKGIVEAEGRDPATDGDGGLIYFTSNEQRWNARSRQIWHAARMTAVFVFFSTLVGLPLGNWFAHKQLTALTGVDRPWNPLSAFEVETVLFAFIIPALVLFIGYAVSRLMEMIRAAEAIAVAAQRFVTPDVTAAQNIETVGAVVQTHVNALNQGLDGALSRLASVEAMIRQHVEAIEIAGEAIEARATGAAGRVADERSRLMELTESLNAHADSFAAAIAEKATAAISSLESAESTSLQAEQDFDERLHRLETAAERAFNSFESLRDALSDVDESMRASAASVDQSAEETRGATERAKAAADAAAESAARNAANIGAAARAAVEQAKKAADDAVEAARAEAERTATGAVDATNEEAMRVQDATSKALKDISGSTADALAAAAEGAAKATRAAEDVTEAARRTGEAAEKASNDVTAASERARKSSEDAMKFSETEAARIEERNQALAEARAALETENARLESLIDEQRKRADRLAEAIASQTDRLSRLAEAQLREQEAAARLAEAQNEMQARADRQAAEKKKAAEEDRKATADKEKDDVEKQAQETLDLTPAAKRKEPPLTAKPAEAAPQQTTNKSNGGGAARLDELARDIAERRPSKQAQPKDQPLTLGKDAVSPPGKRLKSDVSWKEILDAADDSAPLELGKAAKKQTEAEDAAQRAADNAIRIIASLQDFTQELETRLYGDPPPALQERFDRGDRNVYANRLLRLNEADVKRRIRSESGRDRNFENGVHDFLQGFEQLLEDATTSETADEELEEYLSSPLGRVYLLIGATVGYFA</sequence>
<feature type="region of interest" description="Disordered" evidence="1">
    <location>
        <begin position="525"/>
        <end position="608"/>
    </location>
</feature>
<evidence type="ECO:0008006" key="5">
    <source>
        <dbReference type="Google" id="ProtNLM"/>
    </source>
</evidence>
<feature type="region of interest" description="Disordered" evidence="1">
    <location>
        <begin position="430"/>
        <end position="457"/>
    </location>
</feature>
<feature type="compositionally biased region" description="Basic and acidic residues" evidence="1">
    <location>
        <begin position="315"/>
        <end position="326"/>
    </location>
</feature>
<proteinExistence type="predicted"/>
<comment type="caution">
    <text evidence="3">The sequence shown here is derived from an EMBL/GenBank/DDBJ whole genome shotgun (WGS) entry which is preliminary data.</text>
</comment>
<keyword evidence="2" id="KW-1133">Transmembrane helix</keyword>
<protein>
    <recommendedName>
        <fullName evidence="5">Methyl-accepting chemotaxis protein</fullName>
    </recommendedName>
</protein>
<gene>
    <name evidence="3" type="ORF">ACFMB1_01005</name>
</gene>
<feature type="compositionally biased region" description="Basic and acidic residues" evidence="1">
    <location>
        <begin position="537"/>
        <end position="569"/>
    </location>
</feature>
<accession>A0ABW1KUG1</accession>
<keyword evidence="4" id="KW-1185">Reference proteome</keyword>